<dbReference type="RefSeq" id="YP_009056676.1">
    <property type="nucleotide sequence ID" value="NC_024794.1"/>
</dbReference>
<gene>
    <name evidence="1" type="ORF">PhAPEC2_84</name>
</gene>
<sequence>MSITSDAIKHEINGLCASQIKVWFKDHNDRRALNYEQIAIQVHQLLVRKFDFHMPSEIYTNLPRALIKACKGYGKSMADGIFSALNKLNVLSMINSNNILRNLGRTDLFGREQGKMPLKWIVAHLNENQTRFMAVTARLQMGLDRQMNFKTHPRYSGSTDFYKCELQKVAGKTVLVVRVTFEGRRQGYFDLIGSGLKHCGFIDEVDIKPFLGIGYRIGYVCTLKEEISGPAPGLKDVRYKDELVEEIKEVEYDINQEDALKDLIDELNQDVIPVQKFESKHAEQIKYFEALINELNVTIQQTDDEISRLAGLNGKNKTERANLIQVVKLLKE</sequence>
<proteinExistence type="predicted"/>
<organism evidence="1 2">
    <name type="scientific">Escherichia phage vB_EcoM_PhAPEC2</name>
    <dbReference type="NCBI Taxonomy" id="1391224"/>
    <lineage>
        <taxon>Viruses</taxon>
        <taxon>Duplodnaviria</taxon>
        <taxon>Heunggongvirae</taxon>
        <taxon>Uroviricota</taxon>
        <taxon>Caudoviricetes</taxon>
        <taxon>Pantevenvirales</taxon>
        <taxon>Straboviridae</taxon>
        <taxon>Tevenvirinae</taxon>
        <taxon>Mosigvirus</taxon>
        <taxon>Mosigvirus phapec2</taxon>
    </lineage>
</organism>
<evidence type="ECO:0000313" key="1">
    <source>
        <dbReference type="EMBL" id="AHV82793.1"/>
    </source>
</evidence>
<evidence type="ECO:0008006" key="3">
    <source>
        <dbReference type="Google" id="ProtNLM"/>
    </source>
</evidence>
<protein>
    <recommendedName>
        <fullName evidence="3">Thioredoxin</fullName>
    </recommendedName>
</protein>
<dbReference type="EMBL" id="KF562341">
    <property type="protein sequence ID" value="AHV82793.1"/>
    <property type="molecule type" value="Genomic_DNA"/>
</dbReference>
<evidence type="ECO:0000313" key="2">
    <source>
        <dbReference type="Proteomes" id="UP000027388"/>
    </source>
</evidence>
<dbReference type="GeneID" id="20284240"/>
<dbReference type="Proteomes" id="UP000027388">
    <property type="component" value="Segment"/>
</dbReference>
<reference evidence="1 2" key="1">
    <citation type="journal article" date="2014" name="Vet. Microbiol.">
        <title>A cocktail of in vitro efficient phages is not a guarantee for in vivo therapeutic results against avian colibacillosis.</title>
        <authorList>
            <person name="Tsonos J."/>
            <person name="Oosterik L.H."/>
            <person name="Tuntufye H.N."/>
            <person name="Klumpp J."/>
            <person name="Butaye P."/>
            <person name="De Greve H."/>
            <person name="Hernalsteens J.P."/>
            <person name="Lavigne R."/>
            <person name="Goddeeris B.M."/>
        </authorList>
    </citation>
    <scope>NUCLEOTIDE SEQUENCE [LARGE SCALE GENOMIC DNA]</scope>
</reference>
<keyword evidence="2" id="KW-1185">Reference proteome</keyword>
<accession>A0A067ZHB1</accession>
<name>A0A067ZHB1_9CAUD</name>
<dbReference type="KEGG" id="vg:20284240"/>